<feature type="compositionally biased region" description="Basic and acidic residues" evidence="1">
    <location>
        <begin position="461"/>
        <end position="474"/>
    </location>
</feature>
<feature type="compositionally biased region" description="Low complexity" evidence="1">
    <location>
        <begin position="66"/>
        <end position="81"/>
    </location>
</feature>
<comment type="caution">
    <text evidence="2">The sequence shown here is derived from an EMBL/GenBank/DDBJ whole genome shotgun (WGS) entry which is preliminary data.</text>
</comment>
<feature type="compositionally biased region" description="Low complexity" evidence="1">
    <location>
        <begin position="556"/>
        <end position="613"/>
    </location>
</feature>
<feature type="compositionally biased region" description="Basic and acidic residues" evidence="1">
    <location>
        <begin position="736"/>
        <end position="746"/>
    </location>
</feature>
<evidence type="ECO:0000313" key="2">
    <source>
        <dbReference type="EMBL" id="ROW03764.1"/>
    </source>
</evidence>
<feature type="region of interest" description="Disordered" evidence="1">
    <location>
        <begin position="30"/>
        <end position="81"/>
    </location>
</feature>
<feature type="region of interest" description="Disordered" evidence="1">
    <location>
        <begin position="266"/>
        <end position="325"/>
    </location>
</feature>
<evidence type="ECO:0000313" key="3">
    <source>
        <dbReference type="Proteomes" id="UP000283895"/>
    </source>
</evidence>
<feature type="compositionally biased region" description="Low complexity" evidence="1">
    <location>
        <begin position="697"/>
        <end position="714"/>
    </location>
</feature>
<keyword evidence="3" id="KW-1185">Reference proteome</keyword>
<reference evidence="2 3" key="1">
    <citation type="submission" date="2015-09" db="EMBL/GenBank/DDBJ databases">
        <title>Host preference determinants of Valsa canker pathogens revealed by comparative genomics.</title>
        <authorList>
            <person name="Yin Z."/>
            <person name="Huang L."/>
        </authorList>
    </citation>
    <scope>NUCLEOTIDE SEQUENCE [LARGE SCALE GENOMIC DNA]</scope>
    <source>
        <strain evidence="2 3">03-1</strain>
    </source>
</reference>
<accession>A0A423WK00</accession>
<dbReference type="Proteomes" id="UP000283895">
    <property type="component" value="Unassembled WGS sequence"/>
</dbReference>
<gene>
    <name evidence="2" type="ORF">VMCG_05496</name>
</gene>
<feature type="compositionally biased region" description="Polar residues" evidence="1">
    <location>
        <begin position="266"/>
        <end position="276"/>
    </location>
</feature>
<feature type="compositionally biased region" description="Basic and acidic residues" evidence="1">
    <location>
        <begin position="526"/>
        <end position="537"/>
    </location>
</feature>
<name>A0A423WK00_9PEZI</name>
<sequence>MPLSPVASAHFSNLSPSSVTRNNFVPSPIYCSPSTNKTHRSKRNTVHWDKSIFDPSIKENAVPDGGRNSPSSSNASGSLRALDPSQEFHLDLCDRKFRGHQRRTPLDPETFIAPDTPVDSADSSPTNTDYYLHGLVKAARDLDPNENVFEKHRKKQFQWVLSLPASAASNCDQSLDSPLDYTASPFPSEGNRRYFGCNLLTWTKTAGKENQLPGDPEDKYLLLATPIDLKPDCSDTTNVEFTIHQEQFRVLQQDTQHLQMAATQVMGSPASATRNGFHTKGVTPQSAQSSQSAQSAMWSTATIADASEDSDNTLTLDSRREQRAPLSTIEDSLEELDQFEDEVEALAAATRMTHITDPQGKRPRAPEEKRMSSSKTATNTTPPADKFSPKAQGSTRSKTSEPSRSSSVHKHSPPTESDQDSEKMPVKASPTRKIARPASLAPPKPLQKANKPPTIPTFELPGERVARELKERKAARLSMQLLDAQKPAGASSPAPAPPPQRVRSIRSSKPPTVPNFELPGETYSRMAKERLAARLKAEEEEAVRRRQFKARPPPSSRVFTTTTTTTSSSSSAATVRSTFTSRQREAQAGQPEQGQGRGRGNSSPVSPSPKSSSGVAGKQKRQSVAMTMTMTPSSSSSLARTASAASASSVSTTAAQQRGRTSSVDSSQLSSTRATSSSNGSAVSGGGGGTTTKHHTSLTAEQEQQQQQQQQQRQKNAHSGRGNRGSIYLHDNSVGQDREREARERQQAVALARQKYAEQSRMLAASRRMKQQQQQQQQSSTCSTSPTTTTESRGGA</sequence>
<feature type="compositionally biased region" description="Low complexity" evidence="1">
    <location>
        <begin position="285"/>
        <end position="296"/>
    </location>
</feature>
<proteinExistence type="predicted"/>
<organism evidence="2 3">
    <name type="scientific">Cytospora schulzeri</name>
    <dbReference type="NCBI Taxonomy" id="448051"/>
    <lineage>
        <taxon>Eukaryota</taxon>
        <taxon>Fungi</taxon>
        <taxon>Dikarya</taxon>
        <taxon>Ascomycota</taxon>
        <taxon>Pezizomycotina</taxon>
        <taxon>Sordariomycetes</taxon>
        <taxon>Sordariomycetidae</taxon>
        <taxon>Diaporthales</taxon>
        <taxon>Cytosporaceae</taxon>
        <taxon>Cytospora</taxon>
    </lineage>
</organism>
<dbReference type="OrthoDB" id="3946796at2759"/>
<dbReference type="EMBL" id="LKEA01000015">
    <property type="protein sequence ID" value="ROW03764.1"/>
    <property type="molecule type" value="Genomic_DNA"/>
</dbReference>
<evidence type="ECO:0000256" key="1">
    <source>
        <dbReference type="SAM" id="MobiDB-lite"/>
    </source>
</evidence>
<protein>
    <submittedName>
        <fullName evidence="2">Uncharacterized protein</fullName>
    </submittedName>
</protein>
<feature type="region of interest" description="Disordered" evidence="1">
    <location>
        <begin position="351"/>
        <end position="796"/>
    </location>
</feature>
<feature type="compositionally biased region" description="Low complexity" evidence="1">
    <location>
        <begin position="662"/>
        <end position="682"/>
    </location>
</feature>
<feature type="compositionally biased region" description="Low complexity" evidence="1">
    <location>
        <begin position="623"/>
        <end position="655"/>
    </location>
</feature>
<feature type="compositionally biased region" description="Low complexity" evidence="1">
    <location>
        <begin position="771"/>
        <end position="790"/>
    </location>
</feature>
<feature type="region of interest" description="Disordered" evidence="1">
    <location>
        <begin position="102"/>
        <end position="125"/>
    </location>
</feature>
<feature type="compositionally biased region" description="Polar residues" evidence="1">
    <location>
        <begin position="373"/>
        <end position="382"/>
    </location>
</feature>
<dbReference type="AlphaFoldDB" id="A0A423WK00"/>
<dbReference type="STRING" id="356882.A0A423WK00"/>
<feature type="compositionally biased region" description="Low complexity" evidence="1">
    <location>
        <begin position="394"/>
        <end position="406"/>
    </location>
</feature>